<accession>A0A6A5X972</accession>
<sequence>MLDPFSCLSIATGAVQFIDFASKLISKGIEIHHSAHGMSVEHLELEAVAENMLQLSKTLQTAEQRTKQERQERMQRQLNENIHEICQACNKSAGEFLVVIDDLKIAGKQSGWRSFRQALCEVWGSVEVEALAKRLDRLRAQLNSNLMKSRQMDHTETLNNLDHRTQAVLDRISTMARTNESWQTEILTAIYRQGMNKYDSNGFRALSEGLSKQAKAQWANLMAPKLINRLRFPGMFERHARISQAHRRTFDWIYLPPDAEKASWSNFVTFLEEDSDLYWITGKPGSGKSTLMKYLSDNRHTMKHSRQWSGNTELLRAGFFFWNSGSDMQMSELGLIQTLLYECLKQKPNLVKVVFPDRWRMCELYGDDLHPWTWDELLQGFKTFCKITSQSSKLLFFIDGLDEFHGKHEDLIELVQTLAKSPNIKVCVSSRPWLVFEDAFKTGASLLLEDLTFSDIATFVESQLSANRHFKELRIRDLEQARNLEIQIAKKSRGVFLWVRLVVESLLQGLMNSDRLSDLQKRLDLIPSDLDGFYASILDHLDPFYFEHASQLFQILREAQGSLSLLDFSLADEEDPDAAIKAEIQILSHKDRAHRCETMRRRINSRTKGLLDVPTLEHHRAEAEFLQLDTLKVEYLHRTVKDFLQAPAVWRRIENGTHPPFDPCLSLAQAFLMKAKDNGPDRLTGVDENMWHIIEKCDTYIRKAESRTSTTYPAL</sequence>
<dbReference type="InterPro" id="IPR007111">
    <property type="entry name" value="NACHT_NTPase"/>
</dbReference>
<dbReference type="InterPro" id="IPR027417">
    <property type="entry name" value="P-loop_NTPase"/>
</dbReference>
<feature type="coiled-coil region" evidence="2">
    <location>
        <begin position="45"/>
        <end position="72"/>
    </location>
</feature>
<dbReference type="GeneID" id="54282101"/>
<dbReference type="Pfam" id="PF24883">
    <property type="entry name" value="NPHP3_N"/>
    <property type="match status" value="1"/>
</dbReference>
<dbReference type="Pfam" id="PF25053">
    <property type="entry name" value="DUF7791"/>
    <property type="match status" value="1"/>
</dbReference>
<dbReference type="Gene3D" id="3.40.50.300">
    <property type="entry name" value="P-loop containing nucleotide triphosphate hydrolases"/>
    <property type="match status" value="1"/>
</dbReference>
<evidence type="ECO:0000256" key="2">
    <source>
        <dbReference type="SAM" id="Coils"/>
    </source>
</evidence>
<proteinExistence type="predicted"/>
<dbReference type="RefSeq" id="XP_033377822.1">
    <property type="nucleotide sequence ID" value="XM_033524704.1"/>
</dbReference>
<dbReference type="InterPro" id="IPR056884">
    <property type="entry name" value="NPHP3-like_N"/>
</dbReference>
<evidence type="ECO:0000256" key="1">
    <source>
        <dbReference type="ARBA" id="ARBA00022737"/>
    </source>
</evidence>
<dbReference type="PROSITE" id="PS50837">
    <property type="entry name" value="NACHT"/>
    <property type="match status" value="1"/>
</dbReference>
<dbReference type="Proteomes" id="UP000799778">
    <property type="component" value="Unassembled WGS sequence"/>
</dbReference>
<gene>
    <name evidence="4" type="ORF">BU24DRAFT_379902</name>
</gene>
<dbReference type="OrthoDB" id="443402at2759"/>
<keyword evidence="1" id="KW-0677">Repeat</keyword>
<reference evidence="4" key="1">
    <citation type="journal article" date="2020" name="Stud. Mycol.">
        <title>101 Dothideomycetes genomes: a test case for predicting lifestyles and emergence of pathogens.</title>
        <authorList>
            <person name="Haridas S."/>
            <person name="Albert R."/>
            <person name="Binder M."/>
            <person name="Bloem J."/>
            <person name="Labutti K."/>
            <person name="Salamov A."/>
            <person name="Andreopoulos B."/>
            <person name="Baker S."/>
            <person name="Barry K."/>
            <person name="Bills G."/>
            <person name="Bluhm B."/>
            <person name="Cannon C."/>
            <person name="Castanera R."/>
            <person name="Culley D."/>
            <person name="Daum C."/>
            <person name="Ezra D."/>
            <person name="Gonzalez J."/>
            <person name="Henrissat B."/>
            <person name="Kuo A."/>
            <person name="Liang C."/>
            <person name="Lipzen A."/>
            <person name="Lutzoni F."/>
            <person name="Magnuson J."/>
            <person name="Mondo S."/>
            <person name="Nolan M."/>
            <person name="Ohm R."/>
            <person name="Pangilinan J."/>
            <person name="Park H.-J."/>
            <person name="Ramirez L."/>
            <person name="Alfaro M."/>
            <person name="Sun H."/>
            <person name="Tritt A."/>
            <person name="Yoshinaga Y."/>
            <person name="Zwiers L.-H."/>
            <person name="Turgeon B."/>
            <person name="Goodwin S."/>
            <person name="Spatafora J."/>
            <person name="Crous P."/>
            <person name="Grigoriev I."/>
        </authorList>
    </citation>
    <scope>NUCLEOTIDE SEQUENCE</scope>
    <source>
        <strain evidence="4">CBS 175.79</strain>
    </source>
</reference>
<organism evidence="4 5">
    <name type="scientific">Aaosphaeria arxii CBS 175.79</name>
    <dbReference type="NCBI Taxonomy" id="1450172"/>
    <lineage>
        <taxon>Eukaryota</taxon>
        <taxon>Fungi</taxon>
        <taxon>Dikarya</taxon>
        <taxon>Ascomycota</taxon>
        <taxon>Pezizomycotina</taxon>
        <taxon>Dothideomycetes</taxon>
        <taxon>Pleosporomycetidae</taxon>
        <taxon>Pleosporales</taxon>
        <taxon>Pleosporales incertae sedis</taxon>
        <taxon>Aaosphaeria</taxon>
    </lineage>
</organism>
<dbReference type="InterPro" id="IPR056693">
    <property type="entry name" value="DUF7791"/>
</dbReference>
<dbReference type="AlphaFoldDB" id="A0A6A5X972"/>
<keyword evidence="5" id="KW-1185">Reference proteome</keyword>
<protein>
    <recommendedName>
        <fullName evidence="3">NACHT domain-containing protein</fullName>
    </recommendedName>
</protein>
<dbReference type="PANTHER" id="PTHR10039:SF5">
    <property type="entry name" value="NACHT DOMAIN-CONTAINING PROTEIN"/>
    <property type="match status" value="1"/>
</dbReference>
<name>A0A6A5X972_9PLEO</name>
<dbReference type="SUPFAM" id="SSF52540">
    <property type="entry name" value="P-loop containing nucleoside triphosphate hydrolases"/>
    <property type="match status" value="1"/>
</dbReference>
<dbReference type="EMBL" id="ML978078">
    <property type="protein sequence ID" value="KAF2009483.1"/>
    <property type="molecule type" value="Genomic_DNA"/>
</dbReference>
<dbReference type="PANTHER" id="PTHR10039">
    <property type="entry name" value="AMELOGENIN"/>
    <property type="match status" value="1"/>
</dbReference>
<evidence type="ECO:0000259" key="3">
    <source>
        <dbReference type="PROSITE" id="PS50837"/>
    </source>
</evidence>
<feature type="non-terminal residue" evidence="4">
    <location>
        <position position="715"/>
    </location>
</feature>
<evidence type="ECO:0000313" key="5">
    <source>
        <dbReference type="Proteomes" id="UP000799778"/>
    </source>
</evidence>
<feature type="domain" description="NACHT" evidence="3">
    <location>
        <begin position="276"/>
        <end position="432"/>
    </location>
</feature>
<evidence type="ECO:0000313" key="4">
    <source>
        <dbReference type="EMBL" id="KAF2009483.1"/>
    </source>
</evidence>
<keyword evidence="2" id="KW-0175">Coiled coil</keyword>